<evidence type="ECO:0000313" key="3">
    <source>
        <dbReference type="Proteomes" id="UP000800094"/>
    </source>
</evidence>
<feature type="compositionally biased region" description="Low complexity" evidence="1">
    <location>
        <begin position="432"/>
        <end position="452"/>
    </location>
</feature>
<reference evidence="2" key="1">
    <citation type="journal article" date="2020" name="Stud. Mycol.">
        <title>101 Dothideomycetes genomes: a test case for predicting lifestyles and emergence of pathogens.</title>
        <authorList>
            <person name="Haridas S."/>
            <person name="Albert R."/>
            <person name="Binder M."/>
            <person name="Bloem J."/>
            <person name="Labutti K."/>
            <person name="Salamov A."/>
            <person name="Andreopoulos B."/>
            <person name="Baker S."/>
            <person name="Barry K."/>
            <person name="Bills G."/>
            <person name="Bluhm B."/>
            <person name="Cannon C."/>
            <person name="Castanera R."/>
            <person name="Culley D."/>
            <person name="Daum C."/>
            <person name="Ezra D."/>
            <person name="Gonzalez J."/>
            <person name="Henrissat B."/>
            <person name="Kuo A."/>
            <person name="Liang C."/>
            <person name="Lipzen A."/>
            <person name="Lutzoni F."/>
            <person name="Magnuson J."/>
            <person name="Mondo S."/>
            <person name="Nolan M."/>
            <person name="Ohm R."/>
            <person name="Pangilinan J."/>
            <person name="Park H.-J."/>
            <person name="Ramirez L."/>
            <person name="Alfaro M."/>
            <person name="Sun H."/>
            <person name="Tritt A."/>
            <person name="Yoshinaga Y."/>
            <person name="Zwiers L.-H."/>
            <person name="Turgeon B."/>
            <person name="Goodwin S."/>
            <person name="Spatafora J."/>
            <person name="Crous P."/>
            <person name="Grigoriev I."/>
        </authorList>
    </citation>
    <scope>NUCLEOTIDE SEQUENCE</scope>
    <source>
        <strain evidence="2">CBS 122368</strain>
    </source>
</reference>
<feature type="compositionally biased region" description="Basic and acidic residues" evidence="1">
    <location>
        <begin position="494"/>
        <end position="504"/>
    </location>
</feature>
<feature type="compositionally biased region" description="Basic and acidic residues" evidence="1">
    <location>
        <begin position="1"/>
        <end position="11"/>
    </location>
</feature>
<evidence type="ECO:0000256" key="1">
    <source>
        <dbReference type="SAM" id="MobiDB-lite"/>
    </source>
</evidence>
<feature type="compositionally biased region" description="Basic and acidic residues" evidence="1">
    <location>
        <begin position="397"/>
        <end position="413"/>
    </location>
</feature>
<feature type="region of interest" description="Disordered" evidence="1">
    <location>
        <begin position="300"/>
        <end position="320"/>
    </location>
</feature>
<feature type="compositionally biased region" description="Low complexity" evidence="1">
    <location>
        <begin position="415"/>
        <end position="424"/>
    </location>
</feature>
<dbReference type="AlphaFoldDB" id="A0A6A6J5L2"/>
<sequence>MSGTDNRDNQRTHVPTGTDEVPREFLDRLKNATKLYNKNQDPDEYRRALKGYHNKPKKETKKAKSEERVPVLLQWKEKEMADEMEALMMGGKEEHASGKADCDAQRLNVFVKARLSAAAPRNPKGAGYPYIMHRAYLCGHPDEWIKVHEIPGVQPRRLQHTLVSAFVPGTRELRMAYDCTLERCPRCADEHQAQRRQERPYECTRSLAANQGEVQSSEDCVKDGFLHVLRRERFGSKVKSERPVRWIDEGDQNKVYRMLREMHVKTEAERGIKQHERIYEDERPQEQLLTNSDRRKRYVTARRVTEKPETPPWRQPQQRERAVSMPWFENSGNIHRPPEEFRHPAPKHIMTRTSTEPLRKPAQSIPSAAATLRYSDGANPNPESFRSRTYTPPTIKSPRERVLANLESRKSDSPRSSVRVSGGTTTSGGGSSLRDSGGAAQSQGGLSRRSGGTVQNSGSGTSSLRASNGTTQSSGSGRMITRAELEKPLPAPPPEERQRRWLRR</sequence>
<feature type="compositionally biased region" description="Polar residues" evidence="1">
    <location>
        <begin position="453"/>
        <end position="476"/>
    </location>
</feature>
<evidence type="ECO:0000313" key="2">
    <source>
        <dbReference type="EMBL" id="KAF2257170.1"/>
    </source>
</evidence>
<dbReference type="EMBL" id="ML987189">
    <property type="protein sequence ID" value="KAF2257170.1"/>
    <property type="molecule type" value="Genomic_DNA"/>
</dbReference>
<gene>
    <name evidence="2" type="ORF">BU26DRAFT_575694</name>
</gene>
<proteinExistence type="predicted"/>
<feature type="region of interest" description="Disordered" evidence="1">
    <location>
        <begin position="372"/>
        <end position="504"/>
    </location>
</feature>
<protein>
    <submittedName>
        <fullName evidence="2">Uncharacterized protein</fullName>
    </submittedName>
</protein>
<dbReference type="Proteomes" id="UP000800094">
    <property type="component" value="Unassembled WGS sequence"/>
</dbReference>
<accession>A0A6A6J5L2</accession>
<keyword evidence="3" id="KW-1185">Reference proteome</keyword>
<feature type="compositionally biased region" description="Basic and acidic residues" evidence="1">
    <location>
        <begin position="20"/>
        <end position="30"/>
    </location>
</feature>
<dbReference type="GeneID" id="54587690"/>
<feature type="region of interest" description="Disordered" evidence="1">
    <location>
        <begin position="1"/>
        <end position="66"/>
    </location>
</feature>
<dbReference type="OrthoDB" id="3794611at2759"/>
<feature type="compositionally biased region" description="Polar residues" evidence="1">
    <location>
        <begin position="381"/>
        <end position="394"/>
    </location>
</feature>
<feature type="compositionally biased region" description="Basic residues" evidence="1">
    <location>
        <begin position="48"/>
        <end position="61"/>
    </location>
</feature>
<dbReference type="RefSeq" id="XP_033692174.1">
    <property type="nucleotide sequence ID" value="XM_033834360.1"/>
</dbReference>
<organism evidence="2 3">
    <name type="scientific">Trematosphaeria pertusa</name>
    <dbReference type="NCBI Taxonomy" id="390896"/>
    <lineage>
        <taxon>Eukaryota</taxon>
        <taxon>Fungi</taxon>
        <taxon>Dikarya</taxon>
        <taxon>Ascomycota</taxon>
        <taxon>Pezizomycotina</taxon>
        <taxon>Dothideomycetes</taxon>
        <taxon>Pleosporomycetidae</taxon>
        <taxon>Pleosporales</taxon>
        <taxon>Massarineae</taxon>
        <taxon>Trematosphaeriaceae</taxon>
        <taxon>Trematosphaeria</taxon>
    </lineage>
</organism>
<name>A0A6A6J5L2_9PLEO</name>